<sequence>MGGLEIANHIKEASAFVNIFHGMCRSFMGQIAS</sequence>
<name>A0A2P2Q9X5_RHIMU</name>
<organism evidence="1">
    <name type="scientific">Rhizophora mucronata</name>
    <name type="common">Asiatic mangrove</name>
    <dbReference type="NCBI Taxonomy" id="61149"/>
    <lineage>
        <taxon>Eukaryota</taxon>
        <taxon>Viridiplantae</taxon>
        <taxon>Streptophyta</taxon>
        <taxon>Embryophyta</taxon>
        <taxon>Tracheophyta</taxon>
        <taxon>Spermatophyta</taxon>
        <taxon>Magnoliopsida</taxon>
        <taxon>eudicotyledons</taxon>
        <taxon>Gunneridae</taxon>
        <taxon>Pentapetalae</taxon>
        <taxon>rosids</taxon>
        <taxon>fabids</taxon>
        <taxon>Malpighiales</taxon>
        <taxon>Rhizophoraceae</taxon>
        <taxon>Rhizophora</taxon>
    </lineage>
</organism>
<reference evidence="1" key="1">
    <citation type="submission" date="2018-02" db="EMBL/GenBank/DDBJ databases">
        <title>Rhizophora mucronata_Transcriptome.</title>
        <authorList>
            <person name="Meera S.P."/>
            <person name="Sreeshan A."/>
            <person name="Augustine A."/>
        </authorList>
    </citation>
    <scope>NUCLEOTIDE SEQUENCE</scope>
    <source>
        <tissue evidence="1">Leaf</tissue>
    </source>
</reference>
<dbReference type="EMBL" id="GGEC01083260">
    <property type="protein sequence ID" value="MBX63744.1"/>
    <property type="molecule type" value="Transcribed_RNA"/>
</dbReference>
<evidence type="ECO:0000313" key="1">
    <source>
        <dbReference type="EMBL" id="MBX63744.1"/>
    </source>
</evidence>
<proteinExistence type="predicted"/>
<protein>
    <submittedName>
        <fullName evidence="1">Uncharacterized protein</fullName>
    </submittedName>
</protein>
<dbReference type="AlphaFoldDB" id="A0A2P2Q9X5"/>
<accession>A0A2P2Q9X5</accession>